<proteinExistence type="predicted"/>
<keyword evidence="2" id="KW-1185">Reference proteome</keyword>
<dbReference type="EMBL" id="NCKW01015984">
    <property type="protein sequence ID" value="POM61458.1"/>
    <property type="molecule type" value="Genomic_DNA"/>
</dbReference>
<dbReference type="Proteomes" id="UP000237271">
    <property type="component" value="Unassembled WGS sequence"/>
</dbReference>
<evidence type="ECO:0000313" key="1">
    <source>
        <dbReference type="EMBL" id="POM61458.1"/>
    </source>
</evidence>
<accession>A0A2P4X7D9</accession>
<comment type="caution">
    <text evidence="1">The sequence shown here is derived from an EMBL/GenBank/DDBJ whole genome shotgun (WGS) entry which is preliminary data.</text>
</comment>
<sequence length="76" mass="8814">MIWNNCATWLVVSPTRHVLDVPDDYAYFPFLVLLVIFFQPIRTEIDAIDFTTKPRGDSCRVDSSPNLRFKTGLRHS</sequence>
<protein>
    <submittedName>
        <fullName evidence="1">Uncharacterized protein</fullName>
    </submittedName>
</protein>
<reference evidence="1 2" key="1">
    <citation type="journal article" date="2017" name="Genome Biol. Evol.">
        <title>Phytophthora megakarya and P. palmivora, closely related causal agents of cacao black pod rot, underwent increases in genome sizes and gene numbers by different mechanisms.</title>
        <authorList>
            <person name="Ali S.S."/>
            <person name="Shao J."/>
            <person name="Lary D.J."/>
            <person name="Kronmiller B."/>
            <person name="Shen D."/>
            <person name="Strem M.D."/>
            <person name="Amoako-Attah I."/>
            <person name="Akrofi A.Y."/>
            <person name="Begoude B.A."/>
            <person name="Ten Hoopen G.M."/>
            <person name="Coulibaly K."/>
            <person name="Kebe B.I."/>
            <person name="Melnick R.L."/>
            <person name="Guiltinan M.J."/>
            <person name="Tyler B.M."/>
            <person name="Meinhardt L.W."/>
            <person name="Bailey B.A."/>
        </authorList>
    </citation>
    <scope>NUCLEOTIDE SEQUENCE [LARGE SCALE GENOMIC DNA]</scope>
    <source>
        <strain evidence="2">sbr112.9</strain>
    </source>
</reference>
<name>A0A2P4X7D9_9STRA</name>
<organism evidence="1 2">
    <name type="scientific">Phytophthora palmivora</name>
    <dbReference type="NCBI Taxonomy" id="4796"/>
    <lineage>
        <taxon>Eukaryota</taxon>
        <taxon>Sar</taxon>
        <taxon>Stramenopiles</taxon>
        <taxon>Oomycota</taxon>
        <taxon>Peronosporomycetes</taxon>
        <taxon>Peronosporales</taxon>
        <taxon>Peronosporaceae</taxon>
        <taxon>Phytophthora</taxon>
    </lineage>
</organism>
<evidence type="ECO:0000313" key="2">
    <source>
        <dbReference type="Proteomes" id="UP000237271"/>
    </source>
</evidence>
<dbReference type="AlphaFoldDB" id="A0A2P4X7D9"/>
<gene>
    <name evidence="1" type="ORF">PHPALM_29518</name>
</gene>